<keyword evidence="2" id="KW-1185">Reference proteome</keyword>
<protein>
    <submittedName>
        <fullName evidence="1">Uncharacterized protein</fullName>
    </submittedName>
</protein>
<proteinExistence type="predicted"/>
<sequence>MFADDACGHAKIDLKRCAAQFLVKIQTRSKISKVAVNNIVQETSQLVDNVKSHLKQKVTECIAANDGLTQQSIDEVFEGFEDPFSNLQTANAQSSFIQKNMKYVQPVEYILGRNIGFKNKGNKWQMCETDDTMVYIPILESIEQLLSNPRTYDLVRNHLTKSKEGILYDIRDGLCWKSNPIFQLNADGLQVVLYHDEVELCNPLGSHMGKHKVDLYYYSLGNIDPRFRSKLCAIRLVAIVKARDVAKYGHGKILTPIVNDLEKLAAGHIFDIDRCSVKLYGAVVSCIGDTEGQHQWGDFKVGVGFAHQKCRNCLCRFEDMQEKFTATQFTLRNLAQYEQHCQDIEDAPTEAMKKDLQTTYGIVDRSILSELSHFDITAQLPQDIMHVLLEGTVQYEVRFILQHFFDAGVITLKQLNSLD</sequence>
<dbReference type="EMBL" id="CACRXK020014302">
    <property type="protein sequence ID" value="CAB4026606.1"/>
    <property type="molecule type" value="Genomic_DNA"/>
</dbReference>
<comment type="caution">
    <text evidence="1">The sequence shown here is derived from an EMBL/GenBank/DDBJ whole genome shotgun (WGS) entry which is preliminary data.</text>
</comment>
<name>A0A6S7J425_PARCT</name>
<gene>
    <name evidence="1" type="ORF">PACLA_8A004759</name>
</gene>
<evidence type="ECO:0000313" key="2">
    <source>
        <dbReference type="Proteomes" id="UP001152795"/>
    </source>
</evidence>
<dbReference type="OrthoDB" id="5985727at2759"/>
<dbReference type="AlphaFoldDB" id="A0A6S7J425"/>
<organism evidence="1 2">
    <name type="scientific">Paramuricea clavata</name>
    <name type="common">Red gorgonian</name>
    <name type="synonym">Violescent sea-whip</name>
    <dbReference type="NCBI Taxonomy" id="317549"/>
    <lineage>
        <taxon>Eukaryota</taxon>
        <taxon>Metazoa</taxon>
        <taxon>Cnidaria</taxon>
        <taxon>Anthozoa</taxon>
        <taxon>Octocorallia</taxon>
        <taxon>Malacalcyonacea</taxon>
        <taxon>Plexauridae</taxon>
        <taxon>Paramuricea</taxon>
    </lineage>
</organism>
<evidence type="ECO:0000313" key="1">
    <source>
        <dbReference type="EMBL" id="CAB4026606.1"/>
    </source>
</evidence>
<reference evidence="1" key="1">
    <citation type="submission" date="2020-04" db="EMBL/GenBank/DDBJ databases">
        <authorList>
            <person name="Alioto T."/>
            <person name="Alioto T."/>
            <person name="Gomez Garrido J."/>
        </authorList>
    </citation>
    <scope>NUCLEOTIDE SEQUENCE</scope>
    <source>
        <strain evidence="1">A484AB</strain>
    </source>
</reference>
<dbReference type="Proteomes" id="UP001152795">
    <property type="component" value="Unassembled WGS sequence"/>
</dbReference>
<accession>A0A6S7J425</accession>